<dbReference type="GO" id="GO:0004359">
    <property type="term" value="F:glutaminase activity"/>
    <property type="evidence" value="ECO:0007669"/>
    <property type="project" value="InterPro"/>
</dbReference>
<name>A0A1G6ISG7_9BACT</name>
<sequence length="36" mass="3813">MVNIGILDLQGGVEEHFNAINKIKDANAISGLTPGY</sequence>
<dbReference type="Proteomes" id="UP000199322">
    <property type="component" value="Unassembled WGS sequence"/>
</dbReference>
<dbReference type="EMBL" id="FMYV01000001">
    <property type="protein sequence ID" value="SDC09424.1"/>
    <property type="molecule type" value="Genomic_DNA"/>
</dbReference>
<reference evidence="1 2" key="1">
    <citation type="submission" date="2016-10" db="EMBL/GenBank/DDBJ databases">
        <authorList>
            <person name="de Groot N.N."/>
        </authorList>
    </citation>
    <scope>NUCLEOTIDE SEQUENCE [LARGE SCALE GENOMIC DNA]</scope>
    <source>
        <strain evidence="1 2">WG14</strain>
    </source>
</reference>
<proteinExistence type="predicted"/>
<keyword evidence="2" id="KW-1185">Reference proteome</keyword>
<gene>
    <name evidence="1" type="ORF">SAMN04488588_0468</name>
</gene>
<accession>A0A1G6ISG7</accession>
<dbReference type="PROSITE" id="PS51130">
    <property type="entry name" value="PDXT_SNO_2"/>
    <property type="match status" value="1"/>
</dbReference>
<organism evidence="1 2">
    <name type="scientific">Geotoga petraea</name>
    <dbReference type="NCBI Taxonomy" id="28234"/>
    <lineage>
        <taxon>Bacteria</taxon>
        <taxon>Thermotogati</taxon>
        <taxon>Thermotogota</taxon>
        <taxon>Thermotogae</taxon>
        <taxon>Petrotogales</taxon>
        <taxon>Petrotogaceae</taxon>
        <taxon>Geotoga</taxon>
    </lineage>
</organism>
<protein>
    <recommendedName>
        <fullName evidence="3">Pyridoxal 5'-phosphate synthase glutaminase subunit PdxT</fullName>
    </recommendedName>
</protein>
<evidence type="ECO:0000313" key="2">
    <source>
        <dbReference type="Proteomes" id="UP000199322"/>
    </source>
</evidence>
<dbReference type="InterPro" id="IPR002161">
    <property type="entry name" value="PdxT/SNO"/>
</dbReference>
<evidence type="ECO:0008006" key="3">
    <source>
        <dbReference type="Google" id="ProtNLM"/>
    </source>
</evidence>
<evidence type="ECO:0000313" key="1">
    <source>
        <dbReference type="EMBL" id="SDC09424.1"/>
    </source>
</evidence>
<dbReference type="GO" id="GO:0042823">
    <property type="term" value="P:pyridoxal phosphate biosynthetic process"/>
    <property type="evidence" value="ECO:0007669"/>
    <property type="project" value="InterPro"/>
</dbReference>
<dbReference type="AlphaFoldDB" id="A0A1G6ISG7"/>